<name>A0ABU8G3R2_9ACTN</name>
<proteinExistence type="predicted"/>
<comment type="caution">
    <text evidence="1">The sequence shown here is derived from an EMBL/GenBank/DDBJ whole genome shotgun (WGS) entry which is preliminary data.</text>
</comment>
<evidence type="ECO:0000313" key="1">
    <source>
        <dbReference type="EMBL" id="MEI5607628.1"/>
    </source>
</evidence>
<reference evidence="1 2" key="1">
    <citation type="submission" date="2024-03" db="EMBL/GenBank/DDBJ databases">
        <title>First Report of Pectobacterium brasiliscabiei causing potato scab in china.</title>
        <authorList>
            <person name="Handique U."/>
        </authorList>
    </citation>
    <scope>NUCLEOTIDE SEQUENCE [LARGE SCALE GENOMIC DNA]</scope>
    <source>
        <strain evidence="1 2">ZRIMU1503</strain>
    </source>
</reference>
<dbReference type="Proteomes" id="UP001365781">
    <property type="component" value="Unassembled WGS sequence"/>
</dbReference>
<dbReference type="EMBL" id="JBBAYM010000001">
    <property type="protein sequence ID" value="MEI5607628.1"/>
    <property type="molecule type" value="Genomic_DNA"/>
</dbReference>
<accession>A0ABU8G3R2</accession>
<dbReference type="RefSeq" id="WP_336535319.1">
    <property type="nucleotide sequence ID" value="NZ_JBBAYL010000002.1"/>
</dbReference>
<organism evidence="1 2">
    <name type="scientific">Streptomyces brasiliscabiei</name>
    <dbReference type="NCBI Taxonomy" id="2736302"/>
    <lineage>
        <taxon>Bacteria</taxon>
        <taxon>Bacillati</taxon>
        <taxon>Actinomycetota</taxon>
        <taxon>Actinomycetes</taxon>
        <taxon>Kitasatosporales</taxon>
        <taxon>Streptomycetaceae</taxon>
        <taxon>Streptomyces</taxon>
    </lineage>
</organism>
<gene>
    <name evidence="1" type="ORF">WB403_00425</name>
</gene>
<evidence type="ECO:0000313" key="2">
    <source>
        <dbReference type="Proteomes" id="UP001365781"/>
    </source>
</evidence>
<keyword evidence="2" id="KW-1185">Reference proteome</keyword>
<protein>
    <submittedName>
        <fullName evidence="1">Uncharacterized protein</fullName>
    </submittedName>
</protein>
<sequence length="40" mass="4356">MIRACARTTSGADGTGKRVTWCADIGDVKNGVARWWSDKD</sequence>